<dbReference type="Proteomes" id="UP000559809">
    <property type="component" value="Unassembled WGS sequence"/>
</dbReference>
<accession>A0A853FY50</accession>
<feature type="domain" description="PepSY" evidence="1">
    <location>
        <begin position="45"/>
        <end position="102"/>
    </location>
</feature>
<dbReference type="InterPro" id="IPR025711">
    <property type="entry name" value="PepSY"/>
</dbReference>
<keyword evidence="3" id="KW-1185">Reference proteome</keyword>
<dbReference type="EMBL" id="JACCEM010000002">
    <property type="protein sequence ID" value="NYT48602.1"/>
    <property type="molecule type" value="Genomic_DNA"/>
</dbReference>
<protein>
    <submittedName>
        <fullName evidence="2">PepSY domain-containing protein</fullName>
    </submittedName>
</protein>
<dbReference type="RefSeq" id="WP_180153889.1">
    <property type="nucleotide sequence ID" value="NZ_JACCEM010000002.1"/>
</dbReference>
<sequence>MRNRKFGAIVVAAALLGGMLPLGVSHGDERDHEKARQALEAGDILPLSKVLSLIERDYPGQVVEVEFEREDGAWVYELKVLQAGGRMVELEIDARDGTVLKSKMRKRER</sequence>
<dbReference type="Pfam" id="PF03413">
    <property type="entry name" value="PepSY"/>
    <property type="match status" value="1"/>
</dbReference>
<evidence type="ECO:0000313" key="2">
    <source>
        <dbReference type="EMBL" id="NYT48602.1"/>
    </source>
</evidence>
<dbReference type="Gene3D" id="3.10.450.40">
    <property type="match status" value="1"/>
</dbReference>
<comment type="caution">
    <text evidence="2">The sequence shown here is derived from an EMBL/GenBank/DDBJ whole genome shotgun (WGS) entry which is preliminary data.</text>
</comment>
<dbReference type="AlphaFoldDB" id="A0A853FY50"/>
<organism evidence="2 3">
    <name type="scientific">Parapusillimonas granuli</name>
    <dbReference type="NCBI Taxonomy" id="380911"/>
    <lineage>
        <taxon>Bacteria</taxon>
        <taxon>Pseudomonadati</taxon>
        <taxon>Pseudomonadota</taxon>
        <taxon>Betaproteobacteria</taxon>
        <taxon>Burkholderiales</taxon>
        <taxon>Alcaligenaceae</taxon>
        <taxon>Parapusillimonas</taxon>
    </lineage>
</organism>
<evidence type="ECO:0000313" key="3">
    <source>
        <dbReference type="Proteomes" id="UP000559809"/>
    </source>
</evidence>
<gene>
    <name evidence="2" type="ORF">H0A72_04695</name>
</gene>
<proteinExistence type="predicted"/>
<evidence type="ECO:0000259" key="1">
    <source>
        <dbReference type="Pfam" id="PF03413"/>
    </source>
</evidence>
<reference evidence="2 3" key="1">
    <citation type="submission" date="2020-07" db="EMBL/GenBank/DDBJ databases">
        <title>Taxonomic revisions and descriptions of new bacterial species based on genomic comparisons in the high-G+C-content subgroup of the family Alcaligenaceae.</title>
        <authorList>
            <person name="Szabo A."/>
            <person name="Felfoldi T."/>
        </authorList>
    </citation>
    <scope>NUCLEOTIDE SEQUENCE [LARGE SCALE GENOMIC DNA]</scope>
    <source>
        <strain evidence="2 3">LMG 24012</strain>
    </source>
</reference>
<name>A0A853FY50_9BURK</name>